<reference evidence="1 2" key="1">
    <citation type="submission" date="2015-02" db="EMBL/GenBank/DDBJ databases">
        <title>Single-cell genomics of uncultivated deep-branching MTB reveals a conserved set of magnetosome genes.</title>
        <authorList>
            <person name="Kolinko S."/>
            <person name="Richter M."/>
            <person name="Glockner F.O."/>
            <person name="Brachmann A."/>
            <person name="Schuler D."/>
        </authorList>
    </citation>
    <scope>NUCLEOTIDE SEQUENCE [LARGE SCALE GENOMIC DNA]</scope>
    <source>
        <strain evidence="1">TM-1</strain>
    </source>
</reference>
<accession>A0A0F3GKM4</accession>
<organism evidence="1 2">
    <name type="scientific">Candidatus Magnetobacterium bavaricum</name>
    <dbReference type="NCBI Taxonomy" id="29290"/>
    <lineage>
        <taxon>Bacteria</taxon>
        <taxon>Pseudomonadati</taxon>
        <taxon>Nitrospirota</taxon>
        <taxon>Thermodesulfovibrionia</taxon>
        <taxon>Thermodesulfovibrionales</taxon>
        <taxon>Candidatus Magnetobacteriaceae</taxon>
        <taxon>Candidatus Magnetobacterium</taxon>
    </lineage>
</organism>
<feature type="non-terminal residue" evidence="1">
    <location>
        <position position="1"/>
    </location>
</feature>
<protein>
    <submittedName>
        <fullName evidence="1">Uncharacterized protein</fullName>
    </submittedName>
</protein>
<name>A0A0F3GKM4_9BACT</name>
<evidence type="ECO:0000313" key="2">
    <source>
        <dbReference type="Proteomes" id="UP000033423"/>
    </source>
</evidence>
<comment type="caution">
    <text evidence="1">The sequence shown here is derived from an EMBL/GenBank/DDBJ whole genome shotgun (WGS) entry which is preliminary data.</text>
</comment>
<proteinExistence type="predicted"/>
<keyword evidence="2" id="KW-1185">Reference proteome</keyword>
<evidence type="ECO:0000313" key="1">
    <source>
        <dbReference type="EMBL" id="KJU82436.1"/>
    </source>
</evidence>
<sequence length="171" mass="19276">EEELLTLLQHKDVLHATSDEGLKAMIDGIARFTPELVDSLADYNVVRYKKLFYALPKSLGGVDFTDETQTNNDRIIKSALYDKVLKSIQQQDDIAPELLCPYEDYNIIMYKGVLYAVHKSLGAVDFAKKSQINRKEILKAKVYDLTVVLASSSAARVVYLSIRLMKSDISL</sequence>
<dbReference type="EMBL" id="LACI01002321">
    <property type="protein sequence ID" value="KJU82436.1"/>
    <property type="molecule type" value="Genomic_DNA"/>
</dbReference>
<gene>
    <name evidence="1" type="ORF">MBAV_005369</name>
</gene>
<dbReference type="Proteomes" id="UP000033423">
    <property type="component" value="Unassembled WGS sequence"/>
</dbReference>
<dbReference type="AlphaFoldDB" id="A0A0F3GKM4"/>